<comment type="caution">
    <text evidence="3">The sequence shown here is derived from an EMBL/GenBank/DDBJ whole genome shotgun (WGS) entry which is preliminary data.</text>
</comment>
<evidence type="ECO:0000313" key="3">
    <source>
        <dbReference type="EMBL" id="MFD2522601.1"/>
    </source>
</evidence>
<dbReference type="InterPro" id="IPR013783">
    <property type="entry name" value="Ig-like_fold"/>
</dbReference>
<dbReference type="InterPro" id="IPR028994">
    <property type="entry name" value="Integrin_alpha_N"/>
</dbReference>
<dbReference type="InterPro" id="IPR003599">
    <property type="entry name" value="Ig_sub"/>
</dbReference>
<evidence type="ECO:0000259" key="2">
    <source>
        <dbReference type="PROSITE" id="PS50835"/>
    </source>
</evidence>
<dbReference type="InterPro" id="IPR036179">
    <property type="entry name" value="Ig-like_dom_sf"/>
</dbReference>
<dbReference type="SUPFAM" id="SSF101908">
    <property type="entry name" value="Putative isomerase YbhE"/>
    <property type="match status" value="1"/>
</dbReference>
<keyword evidence="1" id="KW-0732">Signal</keyword>
<sequence length="1150" mass="122315">MKNIYLPPYQKILLFCVLLLSGHLIFAQSLPIPTNVTPNQVYCTSVSLTLQATCSQGVPVWYDENDIEIYDLDVNVSSPTLYYVMCEEVCSCVSSDPVFVTFEHLEPLVATRSQVACAGDQVKLIAFCPAGVVEWFKNDTSTPVAPEDLIQTITAPVDYLVRCNNPDEPCISDTKTVSITLGTTPLDAPTAYTPDQTICRGTPVTLSATCPTGVGHFFEDDGLTEINASAVFAESTSSYKVRCEDNFECPSPFASFTITVTIPPPPTGVTNPTVCKGEMVTLTANCSSGENVAWYLNNESTPLADTSFIASTNATYKVRCETIADPTCVSDFASSVLTVTTNITSEPVSTQVCMGDVATFTVGVNSASTYQWQKRQRNGAYANIPLATSATLTIPNTTLANKGFYRCAVTSTCTVYTEEVLLTFKDAIVDNGKMVPNDVSFLDQFASATAISDSLGLVSAWSKNNGEGAVYIYKLNNNGKWSGVGELSPSDLSSDDSFGSALAISGDTLFISAPYQDGDMGSVYIFAKQANNTWTQIDKIRHPDINHGDNFGESIGVDNGTMVISAVGSEAIYIYERNNSTGVWEFKQNITGNSATDFGYAVGVSGKTLVAGAPAEGADGAIYIFERNNLGVWQESLRSAPVISLLSGSRFGSSVAISGSNIIAAGIEPLSVHNKSTIHSYQQNSVGTWALKGIINSPDIATDGQNASVVAIYDNMAIVGYALNQINKGAAVVFELNTAGNWVQKRLLIPADIKTGDNFGAAVAIGKNGAIVGAPFLPLLPIELRSGSAYFYRLHTYPKPVVNTVAQAASVCPAETATFNLTGLPSTDAYTITYKIDVAGTEKSIVVTPDSTGKASFTETLILANNTKSIFITKIKNNVSTCEQPLSVSSVLTVKAPTQIIEHPAPMTVCFGETAYFMSEATGEGLLSFQWQRQAPTLSGFDQVLNNSFSDVSMLTLPDRTLADNGARYRVKVFGECGVATSNDAMLTVLPKASVSATTTGPICPGSTAQINFTGTPNAEVFYTVNNVPASVTLNAMGTATVNTAVLTHDVDYHLTSMHVLGNCNQQLSDIVRVQVRTLGSNPPLVLTSPLHDVLPNGTQSYAAETIQTTNKINTSATASHIGNKFVILEPGFEAKSGSVYTARVTAACP</sequence>
<proteinExistence type="predicted"/>
<reference evidence="4" key="1">
    <citation type="journal article" date="2019" name="Int. J. Syst. Evol. Microbiol.">
        <title>The Global Catalogue of Microorganisms (GCM) 10K type strain sequencing project: providing services to taxonomists for standard genome sequencing and annotation.</title>
        <authorList>
            <consortium name="The Broad Institute Genomics Platform"/>
            <consortium name="The Broad Institute Genome Sequencing Center for Infectious Disease"/>
            <person name="Wu L."/>
            <person name="Ma J."/>
        </authorList>
    </citation>
    <scope>NUCLEOTIDE SEQUENCE [LARGE SCALE GENOMIC DNA]</scope>
    <source>
        <strain evidence="4">KCTC 52344</strain>
    </source>
</reference>
<organism evidence="3 4">
    <name type="scientific">Emticicia soli</name>
    <dbReference type="NCBI Taxonomy" id="2027878"/>
    <lineage>
        <taxon>Bacteria</taxon>
        <taxon>Pseudomonadati</taxon>
        <taxon>Bacteroidota</taxon>
        <taxon>Cytophagia</taxon>
        <taxon>Cytophagales</taxon>
        <taxon>Leadbetterellaceae</taxon>
        <taxon>Emticicia</taxon>
    </lineage>
</organism>
<gene>
    <name evidence="3" type="ORF">ACFSR2_17015</name>
</gene>
<dbReference type="RefSeq" id="WP_340237599.1">
    <property type="nucleotide sequence ID" value="NZ_JBBEWC010000008.1"/>
</dbReference>
<feature type="domain" description="Ig-like" evidence="2">
    <location>
        <begin position="326"/>
        <end position="423"/>
    </location>
</feature>
<dbReference type="SMART" id="SM00409">
    <property type="entry name" value="IG"/>
    <property type="match status" value="2"/>
</dbReference>
<dbReference type="PROSITE" id="PS50835">
    <property type="entry name" value="IG_LIKE"/>
    <property type="match status" value="1"/>
</dbReference>
<dbReference type="Gene3D" id="2.60.40.10">
    <property type="entry name" value="Immunoglobulins"/>
    <property type="match status" value="2"/>
</dbReference>
<dbReference type="InterPro" id="IPR055015">
    <property type="entry name" value="GCX_COOH"/>
</dbReference>
<dbReference type="InterPro" id="IPR007110">
    <property type="entry name" value="Ig-like_dom"/>
</dbReference>
<name>A0ABW5J9X5_9BACT</name>
<evidence type="ECO:0000313" key="4">
    <source>
        <dbReference type="Proteomes" id="UP001597510"/>
    </source>
</evidence>
<dbReference type="Pfam" id="PF14312">
    <property type="entry name" value="FG-GAP_2"/>
    <property type="match status" value="3"/>
</dbReference>
<dbReference type="PANTHER" id="PTHR36220">
    <property type="entry name" value="UNNAMED PRODUCT"/>
    <property type="match status" value="1"/>
</dbReference>
<dbReference type="PANTHER" id="PTHR36220:SF1">
    <property type="entry name" value="GAMMA TUBULIN COMPLEX COMPONENT C-TERMINAL DOMAIN-CONTAINING PROTEIN"/>
    <property type="match status" value="1"/>
</dbReference>
<dbReference type="NCBIfam" id="NF045639">
    <property type="entry name" value="GCX_COOH"/>
    <property type="match status" value="1"/>
</dbReference>
<protein>
    <submittedName>
        <fullName evidence="3">3-coathanger stack domain-containing protein</fullName>
    </submittedName>
</protein>
<accession>A0ABW5J9X5</accession>
<dbReference type="Gene3D" id="2.130.10.130">
    <property type="entry name" value="Integrin alpha, N-terminal"/>
    <property type="match status" value="1"/>
</dbReference>
<evidence type="ECO:0000256" key="1">
    <source>
        <dbReference type="ARBA" id="ARBA00022729"/>
    </source>
</evidence>
<dbReference type="SUPFAM" id="SSF48726">
    <property type="entry name" value="Immunoglobulin"/>
    <property type="match status" value="2"/>
</dbReference>
<keyword evidence="4" id="KW-1185">Reference proteome</keyword>
<dbReference type="InterPro" id="IPR013517">
    <property type="entry name" value="FG-GAP"/>
</dbReference>
<dbReference type="Proteomes" id="UP001597510">
    <property type="component" value="Unassembled WGS sequence"/>
</dbReference>
<dbReference type="EMBL" id="JBHULC010000021">
    <property type="protein sequence ID" value="MFD2522601.1"/>
    <property type="molecule type" value="Genomic_DNA"/>
</dbReference>